<gene>
    <name evidence="4" type="ORF">RXV79_12725</name>
</gene>
<dbReference type="RefSeq" id="WP_257824230.1">
    <property type="nucleotide sequence ID" value="NZ_CP136336.1"/>
</dbReference>
<proteinExistence type="predicted"/>
<dbReference type="EMBL" id="CP136336">
    <property type="protein sequence ID" value="WOB10887.1"/>
    <property type="molecule type" value="Genomic_DNA"/>
</dbReference>
<dbReference type="Gene3D" id="3.40.1030.10">
    <property type="entry name" value="Nucleoside phosphorylase/phosphoribosyltransferase catalytic domain"/>
    <property type="match status" value="1"/>
</dbReference>
<dbReference type="Pfam" id="PF07831">
    <property type="entry name" value="PYNP_C"/>
    <property type="match status" value="1"/>
</dbReference>
<dbReference type="GO" id="GO:0009032">
    <property type="term" value="F:thymidine phosphorylase activity"/>
    <property type="evidence" value="ECO:0007669"/>
    <property type="project" value="UniProtKB-EC"/>
</dbReference>
<dbReference type="SUPFAM" id="SSF54680">
    <property type="entry name" value="Pyrimidine nucleoside phosphorylase C-terminal domain"/>
    <property type="match status" value="1"/>
</dbReference>
<evidence type="ECO:0000259" key="3">
    <source>
        <dbReference type="SMART" id="SM00941"/>
    </source>
</evidence>
<name>A0ABZ0D6I8_9BURK</name>
<dbReference type="InterPro" id="IPR035902">
    <property type="entry name" value="Nuc_phospho_transferase"/>
</dbReference>
<evidence type="ECO:0000313" key="5">
    <source>
        <dbReference type="Proteomes" id="UP001303946"/>
    </source>
</evidence>
<dbReference type="EC" id="2.4.2.4" evidence="4"/>
<dbReference type="PANTHER" id="PTHR10515">
    <property type="entry name" value="THYMIDINE PHOSPHORYLASE"/>
    <property type="match status" value="1"/>
</dbReference>
<dbReference type="InterPro" id="IPR000053">
    <property type="entry name" value="Thymidine/pyrmidine_PPase"/>
</dbReference>
<accession>A0ABZ0D6I8</accession>
<organism evidence="4 5">
    <name type="scientific">Piscinibacter gummiphilus</name>
    <dbReference type="NCBI Taxonomy" id="946333"/>
    <lineage>
        <taxon>Bacteria</taxon>
        <taxon>Pseudomonadati</taxon>
        <taxon>Pseudomonadota</taxon>
        <taxon>Betaproteobacteria</taxon>
        <taxon>Burkholderiales</taxon>
        <taxon>Sphaerotilaceae</taxon>
        <taxon>Piscinibacter</taxon>
    </lineage>
</organism>
<keyword evidence="5" id="KW-1185">Reference proteome</keyword>
<feature type="domain" description="Pyrimidine nucleoside phosphorylase C-terminal" evidence="3">
    <location>
        <begin position="300"/>
        <end position="367"/>
    </location>
</feature>
<keyword evidence="1 4" id="KW-0328">Glycosyltransferase</keyword>
<reference evidence="4 5" key="1">
    <citation type="submission" date="2023-10" db="EMBL/GenBank/DDBJ databases">
        <title>Bacteria for the degradation of biodegradable plastic PBAT(Polybutylene adipate terephthalate).</title>
        <authorList>
            <person name="Weon H.-Y."/>
            <person name="Yeon J."/>
        </authorList>
    </citation>
    <scope>NUCLEOTIDE SEQUENCE [LARGE SCALE GENOMIC DNA]</scope>
    <source>
        <strain evidence="4 5">SBD 7-3</strain>
    </source>
</reference>
<dbReference type="InterPro" id="IPR013102">
    <property type="entry name" value="PYNP_C"/>
</dbReference>
<protein>
    <submittedName>
        <fullName evidence="4">Thymidine phosphorylase</fullName>
        <ecNumber evidence="4">2.4.2.4</ecNumber>
    </submittedName>
</protein>
<dbReference type="Proteomes" id="UP001303946">
    <property type="component" value="Chromosome"/>
</dbReference>
<dbReference type="Gene3D" id="3.90.1170.30">
    <property type="entry name" value="Pyrimidine nucleoside phosphorylase-like, C-terminal domain"/>
    <property type="match status" value="1"/>
</dbReference>
<sequence>MSHVADTAHPLRTPEPDREPLVRQAIALLQAWTAEATPALVWDATSVVDRHGLDHLPGHRTTPIVAAIMAAAGATMPHFSLPAGSEAWSTADAMATLTGVEHDRAAAAGIASRLGACIVRAAPAGVEANLSWSSGADDAHLVASVLARRIAAGVGHLLVNVAVGRGARVLDDARFHRLQTAFMATGSAVGLQVHVTRSVGSQPVGLGVGPAPEALDVLAVLRGAAAAPVDLRMHALVEAGQLLELSGVSCPGHGELDAWRLLDSGAAWGRFQTLCEAQGGLRTPILAPVAETIAAERTGHVRSLDGAHVQRVAVLAGAPRGSGAGVVLHTRIGEHVDQGQPLFTVHAASQTCLAAVMSELRRAPLIVVGEDSTAAFADSQDSHLKT</sequence>
<dbReference type="SMART" id="SM00941">
    <property type="entry name" value="PYNP_C"/>
    <property type="match status" value="1"/>
</dbReference>
<dbReference type="PANTHER" id="PTHR10515:SF0">
    <property type="entry name" value="THYMIDINE PHOSPHORYLASE"/>
    <property type="match status" value="1"/>
</dbReference>
<evidence type="ECO:0000256" key="2">
    <source>
        <dbReference type="ARBA" id="ARBA00022679"/>
    </source>
</evidence>
<dbReference type="SUPFAM" id="SSF52418">
    <property type="entry name" value="Nucleoside phosphorylase/phosphoribosyltransferase catalytic domain"/>
    <property type="match status" value="1"/>
</dbReference>
<dbReference type="InterPro" id="IPR036566">
    <property type="entry name" value="PYNP-like_C_sf"/>
</dbReference>
<evidence type="ECO:0000313" key="4">
    <source>
        <dbReference type="EMBL" id="WOB10887.1"/>
    </source>
</evidence>
<keyword evidence="2 4" id="KW-0808">Transferase</keyword>
<evidence type="ECO:0000256" key="1">
    <source>
        <dbReference type="ARBA" id="ARBA00022676"/>
    </source>
</evidence>